<accession>A0A177B0D8</accession>
<organism evidence="1 2">
    <name type="scientific">Intoshia linei</name>
    <dbReference type="NCBI Taxonomy" id="1819745"/>
    <lineage>
        <taxon>Eukaryota</taxon>
        <taxon>Metazoa</taxon>
        <taxon>Spiralia</taxon>
        <taxon>Lophotrochozoa</taxon>
        <taxon>Mesozoa</taxon>
        <taxon>Orthonectida</taxon>
        <taxon>Rhopaluridae</taxon>
        <taxon>Intoshia</taxon>
    </lineage>
</organism>
<keyword evidence="2" id="KW-1185">Reference proteome</keyword>
<proteinExistence type="predicted"/>
<gene>
    <name evidence="1" type="ORF">A3Q56_05177</name>
</gene>
<comment type="caution">
    <text evidence="1">The sequence shown here is derived from an EMBL/GenBank/DDBJ whole genome shotgun (WGS) entry which is preliminary data.</text>
</comment>
<evidence type="ECO:0008006" key="3">
    <source>
        <dbReference type="Google" id="ProtNLM"/>
    </source>
</evidence>
<dbReference type="EMBL" id="LWCA01000748">
    <property type="protein sequence ID" value="OAF67091.1"/>
    <property type="molecule type" value="Genomic_DNA"/>
</dbReference>
<dbReference type="Proteomes" id="UP000078046">
    <property type="component" value="Unassembled WGS sequence"/>
</dbReference>
<evidence type="ECO:0000313" key="1">
    <source>
        <dbReference type="EMBL" id="OAF67091.1"/>
    </source>
</evidence>
<sequence length="226" mass="26225">MTIRSKASIALKKSMKISNICDNTVKKGESIILSSICMLVVNKSQKPRRIIVKRANSRHNSILVIYKSADNTDKSYDKVVYNLCNVYTITKNTENVSIEIKFLNSTEVVVFKLPTALEISRWYLSLNRIVKESREMLYAYLKKNNFISSYGECIFSLQNNKILLLDSNDDVEKIINSWKIDHIIYLAIFHNSIMFQNKRERNNEPGVFIIRFLDEIKAQTAIKMIQ</sequence>
<dbReference type="AlphaFoldDB" id="A0A177B0D8"/>
<feature type="non-terminal residue" evidence="1">
    <location>
        <position position="226"/>
    </location>
</feature>
<reference evidence="1 2" key="1">
    <citation type="submission" date="2016-04" db="EMBL/GenBank/DDBJ databases">
        <title>The genome of Intoshia linei affirms orthonectids as highly simplified spiralians.</title>
        <authorList>
            <person name="Mikhailov K.V."/>
            <person name="Slusarev G.S."/>
            <person name="Nikitin M.A."/>
            <person name="Logacheva M.D."/>
            <person name="Penin A."/>
            <person name="Aleoshin V."/>
            <person name="Panchin Y.V."/>
        </authorList>
    </citation>
    <scope>NUCLEOTIDE SEQUENCE [LARGE SCALE GENOMIC DNA]</scope>
    <source>
        <strain evidence="1">Intl2013</strain>
        <tissue evidence="1">Whole animal</tissue>
    </source>
</reference>
<evidence type="ECO:0000313" key="2">
    <source>
        <dbReference type="Proteomes" id="UP000078046"/>
    </source>
</evidence>
<protein>
    <recommendedName>
        <fullName evidence="3">PH domain-containing protein</fullName>
    </recommendedName>
</protein>
<name>A0A177B0D8_9BILA</name>